<comment type="caution">
    <text evidence="2">The sequence shown here is derived from an EMBL/GenBank/DDBJ whole genome shotgun (WGS) entry which is preliminary data.</text>
</comment>
<evidence type="ECO:0000313" key="2">
    <source>
        <dbReference type="EMBL" id="KAJ7668956.1"/>
    </source>
</evidence>
<dbReference type="Pfam" id="PF12770">
    <property type="entry name" value="CHAT"/>
    <property type="match status" value="1"/>
</dbReference>
<dbReference type="PANTHER" id="PTHR19959:SF119">
    <property type="entry name" value="FUNGAL LIPASE-LIKE DOMAIN-CONTAINING PROTEIN"/>
    <property type="match status" value="1"/>
</dbReference>
<proteinExistence type="predicted"/>
<gene>
    <name evidence="2" type="ORF">B0H17DRAFT_217969</name>
</gene>
<organism evidence="2 3">
    <name type="scientific">Mycena rosella</name>
    <name type="common">Pink bonnet</name>
    <name type="synonym">Agaricus rosellus</name>
    <dbReference type="NCBI Taxonomy" id="1033263"/>
    <lineage>
        <taxon>Eukaryota</taxon>
        <taxon>Fungi</taxon>
        <taxon>Dikarya</taxon>
        <taxon>Basidiomycota</taxon>
        <taxon>Agaricomycotina</taxon>
        <taxon>Agaricomycetes</taxon>
        <taxon>Agaricomycetidae</taxon>
        <taxon>Agaricales</taxon>
        <taxon>Marasmiineae</taxon>
        <taxon>Mycenaceae</taxon>
        <taxon>Mycena</taxon>
    </lineage>
</organism>
<name>A0AAD7CXK3_MYCRO</name>
<protein>
    <submittedName>
        <fullName evidence="2">CHAT domain-containing protein</fullName>
    </submittedName>
</protein>
<feature type="domain" description="CHAT" evidence="1">
    <location>
        <begin position="826"/>
        <end position="1095"/>
    </location>
</feature>
<evidence type="ECO:0000259" key="1">
    <source>
        <dbReference type="Pfam" id="PF12770"/>
    </source>
</evidence>
<evidence type="ECO:0000313" key="3">
    <source>
        <dbReference type="Proteomes" id="UP001221757"/>
    </source>
</evidence>
<dbReference type="Gene3D" id="1.25.40.10">
    <property type="entry name" value="Tetratricopeptide repeat domain"/>
    <property type="match status" value="3"/>
</dbReference>
<dbReference type="PANTHER" id="PTHR19959">
    <property type="entry name" value="KINESIN LIGHT CHAIN"/>
    <property type="match status" value="1"/>
</dbReference>
<dbReference type="EMBL" id="JARKIE010000191">
    <property type="protein sequence ID" value="KAJ7668956.1"/>
    <property type="molecule type" value="Genomic_DNA"/>
</dbReference>
<keyword evidence="3" id="KW-1185">Reference proteome</keyword>
<reference evidence="2" key="1">
    <citation type="submission" date="2023-03" db="EMBL/GenBank/DDBJ databases">
        <title>Massive genome expansion in bonnet fungi (Mycena s.s.) driven by repeated elements and novel gene families across ecological guilds.</title>
        <authorList>
            <consortium name="Lawrence Berkeley National Laboratory"/>
            <person name="Harder C.B."/>
            <person name="Miyauchi S."/>
            <person name="Viragh M."/>
            <person name="Kuo A."/>
            <person name="Thoen E."/>
            <person name="Andreopoulos B."/>
            <person name="Lu D."/>
            <person name="Skrede I."/>
            <person name="Drula E."/>
            <person name="Henrissat B."/>
            <person name="Morin E."/>
            <person name="Kohler A."/>
            <person name="Barry K."/>
            <person name="LaButti K."/>
            <person name="Morin E."/>
            <person name="Salamov A."/>
            <person name="Lipzen A."/>
            <person name="Mereny Z."/>
            <person name="Hegedus B."/>
            <person name="Baldrian P."/>
            <person name="Stursova M."/>
            <person name="Weitz H."/>
            <person name="Taylor A."/>
            <person name="Grigoriev I.V."/>
            <person name="Nagy L.G."/>
            <person name="Martin F."/>
            <person name="Kauserud H."/>
        </authorList>
    </citation>
    <scope>NUCLEOTIDE SEQUENCE</scope>
    <source>
        <strain evidence="2">CBHHK067</strain>
    </source>
</reference>
<dbReference type="InterPro" id="IPR024983">
    <property type="entry name" value="CHAT_dom"/>
</dbReference>
<sequence length="1096" mass="122451">MYLQSLAASLTARYQQLGGLVDLESAVQRRQEIMDLTPEDHPNRVHILHNLAASFHDRYRRLGNLKDLEAAMQHLQEVVNLTPADHISRAHYLQSLALSFRDRYQRLGYLQDLELAVETDQEAVELTPEGHPDRAETQAASATSLRDRYRRLNNLEDLNAAVNRFQKAVNLTPADHPDRATYLQGLGVSFADRYQRLGGLMDLEAALQSKKEAADLTPAGHPDKPGCLQSLAFSFRDRYQRLGNIQDLTVAVQTDQEAVHLTPPDHPDKPSHLQSLASSLRERYQRLGELKDLEEVVQRAQEALALTPKEHLARGELLSILGMSLQQRYRRVGDLEDLEAAVQQKQGALDIAPVDHPARPQLLQSLAVSFTDRYQQLGDLKDLVSAVQGFQEAIGTMPADHQDMPELLQNHSVALSERFHRLGDLEDLEAAVQGFQRAIDCTPADYPDRSEYLHSLAVALKERYRQLGDVKDLEAARTRSQEAVNLTPADHPNRARYLQVLGESVTDQYLRLEDVTDLEAAVQIDQEAVDFTPMDHPDRPKCLQGLAISLIYRYHRFRNPKDLEEIHNYYTASFSTPIMNRPESSWKAAVTWASFSAHFQPSDVSMAYQAAFDLLPEILWIGNDIPVRHDAIRRLDVGPIAAAAVRTYINLGQLRSAVAILEQGVGTIFQQMLQLEPDVAKLSQMQAAQLQQLSFKLYSGTSSNPREVAAERKNLLDSIRKQQGLEYFLLPTPYSKLCDAAENGPVIILNSHADGSDAIIILNSALEPVHVALPNITIDLLRSQRDTLKDLLSHCGVRTREESDSTRLFGGREEFTSKTTNERFEEMLTWLGSNIVDPVCQALSSHGIFGGRLWWLPTGLFTGLPLHASGSPDKFIHSYTTTLESLLVAQAKKSSITHKFGVVGVTHTSHGGKNYLKGVEQEVKKISSVIKTPGLQSLKGEHATPDAVKLQLQDCSWVHLACHGTQDLMEPTKSRLLLYEGSLELETILRMPLQNAEFVFLAACQTAMGDTDLFNESFHLGGGFIAAGFRSVVGTLWSMNDQDGPLVAETFYSHLFSNGRQPQASDTAEALQLAVRELKARKIPYERWIPFIHMGV</sequence>
<dbReference type="SUPFAM" id="SSF48452">
    <property type="entry name" value="TPR-like"/>
    <property type="match status" value="1"/>
</dbReference>
<dbReference type="AlphaFoldDB" id="A0AAD7CXK3"/>
<dbReference type="Proteomes" id="UP001221757">
    <property type="component" value="Unassembled WGS sequence"/>
</dbReference>
<accession>A0AAD7CXK3</accession>
<dbReference type="InterPro" id="IPR011990">
    <property type="entry name" value="TPR-like_helical_dom_sf"/>
</dbReference>